<comment type="caution">
    <text evidence="1">The sequence shown here is derived from an EMBL/GenBank/DDBJ whole genome shotgun (WGS) entry which is preliminary data.</text>
</comment>
<evidence type="ECO:0000313" key="2">
    <source>
        <dbReference type="Proteomes" id="UP001589607"/>
    </source>
</evidence>
<dbReference type="EMBL" id="JBHMEY010000018">
    <property type="protein sequence ID" value="MFB9096397.1"/>
    <property type="molecule type" value="Genomic_DNA"/>
</dbReference>
<organism evidence="1 2">
    <name type="scientific">Flavobacterium jumunjinense</name>
    <dbReference type="NCBI Taxonomy" id="998845"/>
    <lineage>
        <taxon>Bacteria</taxon>
        <taxon>Pseudomonadati</taxon>
        <taxon>Bacteroidota</taxon>
        <taxon>Flavobacteriia</taxon>
        <taxon>Flavobacteriales</taxon>
        <taxon>Flavobacteriaceae</taxon>
        <taxon>Flavobacterium</taxon>
    </lineage>
</organism>
<dbReference type="RefSeq" id="WP_319800379.1">
    <property type="nucleotide sequence ID" value="NZ_CBCSGE010000002.1"/>
</dbReference>
<accession>A0ABV5GLY6</accession>
<gene>
    <name evidence="1" type="ORF">ACFFVF_07730</name>
</gene>
<dbReference type="Proteomes" id="UP001589607">
    <property type="component" value="Unassembled WGS sequence"/>
</dbReference>
<keyword evidence="2" id="KW-1185">Reference proteome</keyword>
<proteinExistence type="predicted"/>
<dbReference type="Gene3D" id="2.40.128.480">
    <property type="entry name" value="Rhodococcus equi virulence-associated protein"/>
    <property type="match status" value="1"/>
</dbReference>
<dbReference type="Pfam" id="PF05526">
    <property type="entry name" value="R_equi_Vir"/>
    <property type="match status" value="1"/>
</dbReference>
<evidence type="ECO:0000313" key="1">
    <source>
        <dbReference type="EMBL" id="MFB9096397.1"/>
    </source>
</evidence>
<dbReference type="InterPro" id="IPR038625">
    <property type="entry name" value="R_equi_Vir_sf"/>
</dbReference>
<dbReference type="InterPro" id="IPR008810">
    <property type="entry name" value="R_equi_Vir"/>
</dbReference>
<reference evidence="1 2" key="1">
    <citation type="submission" date="2024-09" db="EMBL/GenBank/DDBJ databases">
        <authorList>
            <person name="Sun Q."/>
            <person name="Mori K."/>
        </authorList>
    </citation>
    <scope>NUCLEOTIDE SEQUENCE [LARGE SCALE GENOMIC DNA]</scope>
    <source>
        <strain evidence="1 2">CECT 7955</strain>
    </source>
</reference>
<protein>
    <submittedName>
        <fullName evidence="1">VapA/VapB family virulence-associated protein</fullName>
    </submittedName>
</protein>
<sequence>METNINSIEAENLKMMTTDFKEVVKGKMEEKQIEKIVSDMSSFTNSHAAQCPISSAVFYVWINVIVEGGKSAVGHGGGLFTPGGGGSWGHLYTNDIERLYRDTISFQVNAAQVYLNVNFFDAHSNLLGSYHGGGIGTVRGIGGGTTKWT</sequence>
<name>A0ABV5GLY6_9FLAO</name>